<accession>A0AB32UVQ3</accession>
<dbReference type="Pfam" id="PF00657">
    <property type="entry name" value="Lipase_GDSL"/>
    <property type="match status" value="1"/>
</dbReference>
<keyword evidence="4" id="KW-0325">Glycoprotein</keyword>
<evidence type="ECO:0000256" key="4">
    <source>
        <dbReference type="ARBA" id="ARBA00023180"/>
    </source>
</evidence>
<dbReference type="GeneID" id="18592121"/>
<gene>
    <name evidence="6" type="primary">LOC18592121</name>
</gene>
<reference evidence="5" key="1">
    <citation type="journal article" date="1997" name="Nucleic Acids Res.">
        <title>tRNAscan-SE: a program for improved detection of transfer RNA genes in genomic sequence.</title>
        <authorList>
            <person name="Lowe T.M."/>
            <person name="Eddy S.R."/>
        </authorList>
    </citation>
    <scope>NUCLEOTIDE SEQUENCE [LARGE SCALE GENOMIC DNA]</scope>
    <source>
        <strain evidence="5">r\B97-61/B2</strain>
    </source>
</reference>
<evidence type="ECO:0000313" key="6">
    <source>
        <dbReference type="RefSeq" id="XP_007018722.2"/>
    </source>
</evidence>
<keyword evidence="2" id="KW-0732">Signal</keyword>
<evidence type="ECO:0000256" key="2">
    <source>
        <dbReference type="ARBA" id="ARBA00022729"/>
    </source>
</evidence>
<keyword evidence="3" id="KW-0378">Hydrolase</keyword>
<dbReference type="PANTHER" id="PTHR22835">
    <property type="entry name" value="ZINC FINGER FYVE DOMAIN CONTAINING PROTEIN"/>
    <property type="match status" value="1"/>
</dbReference>
<sequence length="396" mass="43787">MMHGAVLSHSRSQNFLEAYCFSLGMDTSLRSQVLVLGSLFLVLLSPSCFAGILKTCQFDAIYQLGDSISDTGNLIREDPLSPFARLPYGQTFFKNATGRCSNGLLMIDYIALSAGIPFLEPYLNSDALFTRGRGVNFAVAGSTALPVETLAENNVLAPVTNSSLSRQLDWMFSYFNGICRDEEDCVKKLKTALFMVGEIGGNDYNYALFQGKTFDEVRSMIPKVIQAIKDAVARVVGYGATRVIVPGNFPIGCLPIYLSGFQSSDSTAYDRFHCLKGLNNLAIHHNKLLKHAIKELRKDLPNAIIVYGDYYNAYQKLLRKVELLGFDTKSTQKACCGIGGDYDFSLTRMCGAPGVPVCSNPDQYVSWDGVHLTQKAYKFMAGWLIHHIYPQLQCRA</sequence>
<dbReference type="InterPro" id="IPR036514">
    <property type="entry name" value="SGNH_hydro_sf"/>
</dbReference>
<protein>
    <submittedName>
        <fullName evidence="6">GDSL esterase/lipase At5g03980</fullName>
    </submittedName>
</protein>
<comment type="similarity">
    <text evidence="1">Belongs to the 'GDSL' lipolytic enzyme family.</text>
</comment>
<name>A0AB32UVQ3_THECC</name>
<dbReference type="Proteomes" id="UP000694886">
    <property type="component" value="Chromosome 8"/>
</dbReference>
<reference evidence="6" key="2">
    <citation type="submission" date="2025-08" db="UniProtKB">
        <authorList>
            <consortium name="RefSeq"/>
        </authorList>
    </citation>
    <scope>IDENTIFICATION</scope>
</reference>
<dbReference type="InterPro" id="IPR035669">
    <property type="entry name" value="SGNH_plant_lipase-like"/>
</dbReference>
<dbReference type="InterPro" id="IPR001087">
    <property type="entry name" value="GDSL"/>
</dbReference>
<evidence type="ECO:0000256" key="3">
    <source>
        <dbReference type="ARBA" id="ARBA00022801"/>
    </source>
</evidence>
<dbReference type="CDD" id="cd01837">
    <property type="entry name" value="SGNH_plant_lipase_like"/>
    <property type="match status" value="1"/>
</dbReference>
<dbReference type="GO" id="GO:0016788">
    <property type="term" value="F:hydrolase activity, acting on ester bonds"/>
    <property type="evidence" value="ECO:0007669"/>
    <property type="project" value="InterPro"/>
</dbReference>
<dbReference type="PANTHER" id="PTHR22835:SF517">
    <property type="entry name" value="GDSL-LIKE LIPASE_ACYLHYDROLASE FAMILY PROTEIN, EXPRESSED"/>
    <property type="match status" value="1"/>
</dbReference>
<dbReference type="SUPFAM" id="SSF52266">
    <property type="entry name" value="SGNH hydrolase"/>
    <property type="match status" value="1"/>
</dbReference>
<dbReference type="RefSeq" id="XP_007018722.2">
    <property type="nucleotide sequence ID" value="XM_007018660.2"/>
</dbReference>
<dbReference type="KEGG" id="tcc:18592121"/>
<proteinExistence type="inferred from homology"/>
<dbReference type="Gramene" id="Tc08v2_t008720.1">
    <property type="protein sequence ID" value="Tc08v2_p008720.1"/>
    <property type="gene ID" value="Tc08v2_g008720"/>
</dbReference>
<dbReference type="AlphaFoldDB" id="A0AB32UVQ3"/>
<dbReference type="Gene3D" id="3.40.50.1110">
    <property type="entry name" value="SGNH hydrolase"/>
    <property type="match status" value="1"/>
</dbReference>
<evidence type="ECO:0000256" key="1">
    <source>
        <dbReference type="ARBA" id="ARBA00008668"/>
    </source>
</evidence>
<organism evidence="5 6">
    <name type="scientific">Theobroma cacao</name>
    <name type="common">Cacao</name>
    <name type="synonym">Cocoa</name>
    <dbReference type="NCBI Taxonomy" id="3641"/>
    <lineage>
        <taxon>Eukaryota</taxon>
        <taxon>Viridiplantae</taxon>
        <taxon>Streptophyta</taxon>
        <taxon>Embryophyta</taxon>
        <taxon>Tracheophyta</taxon>
        <taxon>Spermatophyta</taxon>
        <taxon>Magnoliopsida</taxon>
        <taxon>eudicotyledons</taxon>
        <taxon>Gunneridae</taxon>
        <taxon>Pentapetalae</taxon>
        <taxon>rosids</taxon>
        <taxon>malvids</taxon>
        <taxon>Malvales</taxon>
        <taxon>Malvaceae</taxon>
        <taxon>Byttnerioideae</taxon>
        <taxon>Theobroma</taxon>
    </lineage>
</organism>
<evidence type="ECO:0000313" key="5">
    <source>
        <dbReference type="Proteomes" id="UP000694886"/>
    </source>
</evidence>